<evidence type="ECO:0000256" key="6">
    <source>
        <dbReference type="ARBA" id="ARBA00022679"/>
    </source>
</evidence>
<keyword evidence="4" id="KW-1003">Cell membrane</keyword>
<feature type="compositionally biased region" description="Basic and acidic residues" evidence="13">
    <location>
        <begin position="350"/>
        <end position="365"/>
    </location>
</feature>
<evidence type="ECO:0000256" key="8">
    <source>
        <dbReference type="ARBA" id="ARBA00022741"/>
    </source>
</evidence>
<dbReference type="PANTHER" id="PTHR44936:SF9">
    <property type="entry name" value="SENSOR PROTEIN CREC"/>
    <property type="match status" value="1"/>
</dbReference>
<evidence type="ECO:0000256" key="13">
    <source>
        <dbReference type="SAM" id="MobiDB-lite"/>
    </source>
</evidence>
<dbReference type="PROSITE" id="PS50109">
    <property type="entry name" value="HIS_KIN"/>
    <property type="match status" value="1"/>
</dbReference>
<feature type="domain" description="HAMP" evidence="15">
    <location>
        <begin position="149"/>
        <end position="202"/>
    </location>
</feature>
<dbReference type="InterPro" id="IPR003594">
    <property type="entry name" value="HATPase_dom"/>
</dbReference>
<comment type="subcellular location">
    <subcellularLocation>
        <location evidence="2">Cell membrane</location>
        <topology evidence="2">Multi-pass membrane protein</topology>
    </subcellularLocation>
</comment>
<name>A0AB39L4D0_9MICC</name>
<organism evidence="16">
    <name type="scientific">Sinomonas puerhi</name>
    <dbReference type="NCBI Taxonomy" id="3238584"/>
    <lineage>
        <taxon>Bacteria</taxon>
        <taxon>Bacillati</taxon>
        <taxon>Actinomycetota</taxon>
        <taxon>Actinomycetes</taxon>
        <taxon>Micrococcales</taxon>
        <taxon>Micrococcaceae</taxon>
        <taxon>Sinomonas</taxon>
    </lineage>
</organism>
<dbReference type="RefSeq" id="WP_369045859.1">
    <property type="nucleotide sequence ID" value="NZ_CP163302.1"/>
</dbReference>
<keyword evidence="11" id="KW-0472">Membrane</keyword>
<dbReference type="GO" id="GO:0005886">
    <property type="term" value="C:plasma membrane"/>
    <property type="evidence" value="ECO:0007669"/>
    <property type="project" value="UniProtKB-SubCell"/>
</dbReference>
<dbReference type="KEGG" id="spue:AB5L97_18895"/>
<dbReference type="Gene3D" id="1.10.287.130">
    <property type="match status" value="1"/>
</dbReference>
<dbReference type="PROSITE" id="PS50885">
    <property type="entry name" value="HAMP"/>
    <property type="match status" value="1"/>
</dbReference>
<dbReference type="InterPro" id="IPR003660">
    <property type="entry name" value="HAMP_dom"/>
</dbReference>
<dbReference type="SMART" id="SM00388">
    <property type="entry name" value="HisKA"/>
    <property type="match status" value="1"/>
</dbReference>
<evidence type="ECO:0000256" key="7">
    <source>
        <dbReference type="ARBA" id="ARBA00022692"/>
    </source>
</evidence>
<feature type="domain" description="Histidine kinase" evidence="14">
    <location>
        <begin position="210"/>
        <end position="409"/>
    </location>
</feature>
<dbReference type="EC" id="2.7.13.3" evidence="3"/>
<dbReference type="InterPro" id="IPR005467">
    <property type="entry name" value="His_kinase_dom"/>
</dbReference>
<dbReference type="Pfam" id="PF00512">
    <property type="entry name" value="HisKA"/>
    <property type="match status" value="1"/>
</dbReference>
<dbReference type="Gene3D" id="6.10.340.10">
    <property type="match status" value="1"/>
</dbReference>
<protein>
    <recommendedName>
        <fullName evidence="3">histidine kinase</fullName>
        <ecNumber evidence="3">2.7.13.3</ecNumber>
    </recommendedName>
</protein>
<keyword evidence="6" id="KW-0808">Transferase</keyword>
<dbReference type="GO" id="GO:0005524">
    <property type="term" value="F:ATP binding"/>
    <property type="evidence" value="ECO:0007669"/>
    <property type="project" value="UniProtKB-KW"/>
</dbReference>
<evidence type="ECO:0000256" key="11">
    <source>
        <dbReference type="ARBA" id="ARBA00022989"/>
    </source>
</evidence>
<evidence type="ECO:0000256" key="2">
    <source>
        <dbReference type="ARBA" id="ARBA00004651"/>
    </source>
</evidence>
<dbReference type="InterPro" id="IPR036097">
    <property type="entry name" value="HisK_dim/P_sf"/>
</dbReference>
<dbReference type="InterPro" id="IPR050980">
    <property type="entry name" value="2C_sensor_his_kinase"/>
</dbReference>
<dbReference type="Gene3D" id="3.30.565.10">
    <property type="entry name" value="Histidine kinase-like ATPase, C-terminal domain"/>
    <property type="match status" value="1"/>
</dbReference>
<dbReference type="EMBL" id="CP163302">
    <property type="protein sequence ID" value="XDP45303.1"/>
    <property type="molecule type" value="Genomic_DNA"/>
</dbReference>
<dbReference type="PANTHER" id="PTHR44936">
    <property type="entry name" value="SENSOR PROTEIN CREC"/>
    <property type="match status" value="1"/>
</dbReference>
<keyword evidence="9 16" id="KW-0418">Kinase</keyword>
<evidence type="ECO:0000256" key="4">
    <source>
        <dbReference type="ARBA" id="ARBA00022475"/>
    </source>
</evidence>
<keyword evidence="7" id="KW-0812">Transmembrane</keyword>
<keyword evidence="5" id="KW-0597">Phosphoprotein</keyword>
<evidence type="ECO:0000313" key="16">
    <source>
        <dbReference type="EMBL" id="XDP45303.1"/>
    </source>
</evidence>
<accession>A0AB39L4D0</accession>
<evidence type="ECO:0000256" key="12">
    <source>
        <dbReference type="ARBA" id="ARBA00023012"/>
    </source>
</evidence>
<evidence type="ECO:0000256" key="3">
    <source>
        <dbReference type="ARBA" id="ARBA00012438"/>
    </source>
</evidence>
<dbReference type="AlphaFoldDB" id="A0AB39L4D0"/>
<comment type="catalytic activity">
    <reaction evidence="1">
        <text>ATP + protein L-histidine = ADP + protein N-phospho-L-histidine.</text>
        <dbReference type="EC" id="2.7.13.3"/>
    </reaction>
</comment>
<dbReference type="SUPFAM" id="SSF47384">
    <property type="entry name" value="Homodimeric domain of signal transducing histidine kinase"/>
    <property type="match status" value="1"/>
</dbReference>
<evidence type="ECO:0000256" key="10">
    <source>
        <dbReference type="ARBA" id="ARBA00022840"/>
    </source>
</evidence>
<dbReference type="SMART" id="SM00387">
    <property type="entry name" value="HATPase_c"/>
    <property type="match status" value="1"/>
</dbReference>
<keyword evidence="10" id="KW-0067">ATP-binding</keyword>
<keyword evidence="12" id="KW-0902">Two-component regulatory system</keyword>
<evidence type="ECO:0000256" key="1">
    <source>
        <dbReference type="ARBA" id="ARBA00000085"/>
    </source>
</evidence>
<gene>
    <name evidence="16" type="ORF">AB5L97_18895</name>
</gene>
<dbReference type="GO" id="GO:0000155">
    <property type="term" value="F:phosphorelay sensor kinase activity"/>
    <property type="evidence" value="ECO:0007669"/>
    <property type="project" value="InterPro"/>
</dbReference>
<dbReference type="Pfam" id="PF02518">
    <property type="entry name" value="HATPase_c"/>
    <property type="match status" value="1"/>
</dbReference>
<dbReference type="InterPro" id="IPR036890">
    <property type="entry name" value="HATPase_C_sf"/>
</dbReference>
<evidence type="ECO:0000256" key="9">
    <source>
        <dbReference type="ARBA" id="ARBA00022777"/>
    </source>
</evidence>
<keyword evidence="8" id="KW-0547">Nucleotide-binding</keyword>
<evidence type="ECO:0000256" key="5">
    <source>
        <dbReference type="ARBA" id="ARBA00022553"/>
    </source>
</evidence>
<proteinExistence type="predicted"/>
<sequence length="423" mass="44080">MRRRLVLVFVVLAVCIIALYGGLRAFIVADLVRSGERSHVATEAGLVAVVLGEYEGRGVVTAENLLPLLGDSNERIDYTRPDGQVVSAGMADGERDAAATHAVPGGGTVTVTRSESAVAASVQRAVGPVTGLGVALLAASVLAALILARVISAPFVRLAAAARALGEGRLELHLERSYAISEAQSIATALEESDRELRERIRRGHEFAANASHQLRTPITALRLELEDLSLWPETPPAVAEQLGRALAGIDRLTAAIQDLLELSRGAVPGASTRVPLGPMLADAVTRWHHEASAAGRSIRTASVDEHVSVPAPSSQILDVLLHNALRHGKGQITLSAARAPGYVRVRVADEGERPKQRSLFERSPQKPSPGGEGIGLALASELSEALGGHLVLDPGPTTSFTLMLPDAPAGDGHGGGPADTGA</sequence>
<feature type="region of interest" description="Disordered" evidence="13">
    <location>
        <begin position="350"/>
        <end position="376"/>
    </location>
</feature>
<dbReference type="SUPFAM" id="SSF55874">
    <property type="entry name" value="ATPase domain of HSP90 chaperone/DNA topoisomerase II/histidine kinase"/>
    <property type="match status" value="1"/>
</dbReference>
<reference evidence="16" key="1">
    <citation type="submission" date="2024-07" db="EMBL/GenBank/DDBJ databases">
        <authorList>
            <person name="fu j."/>
        </authorList>
    </citation>
    <scope>NUCLEOTIDE SEQUENCE</scope>
    <source>
        <strain evidence="16">P10A9</strain>
    </source>
</reference>
<dbReference type="CDD" id="cd00082">
    <property type="entry name" value="HisKA"/>
    <property type="match status" value="1"/>
</dbReference>
<dbReference type="InterPro" id="IPR003661">
    <property type="entry name" value="HisK_dim/P_dom"/>
</dbReference>
<evidence type="ECO:0000259" key="14">
    <source>
        <dbReference type="PROSITE" id="PS50109"/>
    </source>
</evidence>
<evidence type="ECO:0000259" key="15">
    <source>
        <dbReference type="PROSITE" id="PS50885"/>
    </source>
</evidence>
<keyword evidence="11" id="KW-1133">Transmembrane helix</keyword>